<evidence type="ECO:0000256" key="1">
    <source>
        <dbReference type="SAM" id="MobiDB-lite"/>
    </source>
</evidence>
<accession>A0A2R3INJ9</accession>
<feature type="compositionally biased region" description="Basic and acidic residues" evidence="1">
    <location>
        <begin position="27"/>
        <end position="45"/>
    </location>
</feature>
<evidence type="ECO:0000313" key="2">
    <source>
        <dbReference type="EMBL" id="AVK03474.1"/>
    </source>
</evidence>
<gene>
    <name evidence="2" type="ORF">CSB93_0214</name>
</gene>
<dbReference type="AlphaFoldDB" id="A0A2R3INJ9"/>
<keyword evidence="3" id="KW-1185">Reference proteome</keyword>
<proteinExistence type="predicted"/>
<organism evidence="2 3">
    <name type="scientific">Pseudomonas paraeruginosa</name>
    <dbReference type="NCBI Taxonomy" id="2994495"/>
    <lineage>
        <taxon>Bacteria</taxon>
        <taxon>Pseudomonadati</taxon>
        <taxon>Pseudomonadota</taxon>
        <taxon>Gammaproteobacteria</taxon>
        <taxon>Pseudomonadales</taxon>
        <taxon>Pseudomonadaceae</taxon>
        <taxon>Pseudomonas</taxon>
    </lineage>
</organism>
<feature type="region of interest" description="Disordered" evidence="1">
    <location>
        <begin position="1"/>
        <end position="66"/>
    </location>
</feature>
<name>A0A2R3INJ9_9PSED</name>
<reference evidence="2 3" key="1">
    <citation type="submission" date="2018-02" db="EMBL/GenBank/DDBJ databases">
        <title>FDA/CDC Antimicrobial Resistant Isolate Bank Genome Sequencing.</title>
        <authorList>
            <person name="Benahmed F.H."/>
            <person name="Lutgring J.D."/>
            <person name="Yoo B."/>
            <person name="Machado M."/>
            <person name="Brown A."/>
            <person name="McAllister G."/>
            <person name="Perry A."/>
            <person name="Halpin A.L."/>
            <person name="Vavikolanu K."/>
            <person name="Ott S."/>
            <person name="Zhao X."/>
            <person name="Tallon L.J."/>
            <person name="Sadzewicz L."/>
            <person name="Aluvathingal J."/>
            <person name="Nadendla S."/>
            <person name="Voskania-kordi A."/>
            <person name="Simonyan V."/>
            <person name="Patel J."/>
            <person name="Shawar R.M."/>
        </authorList>
    </citation>
    <scope>NUCLEOTIDE SEQUENCE [LARGE SCALE GENOMIC DNA]</scope>
    <source>
        <strain evidence="2 3">AR_0356</strain>
    </source>
</reference>
<dbReference type="EMBL" id="CP027169">
    <property type="protein sequence ID" value="AVK03474.1"/>
    <property type="molecule type" value="Genomic_DNA"/>
</dbReference>
<sequence length="66" mass="6795">MAKDQGVAHGGSSSLRILPPATVDLTSHSREGLPREGTCLRHAGENRNAGKGTTVPEGQLATPCDS</sequence>
<dbReference type="Proteomes" id="UP000238390">
    <property type="component" value="Chromosome"/>
</dbReference>
<evidence type="ECO:0000313" key="3">
    <source>
        <dbReference type="Proteomes" id="UP000238390"/>
    </source>
</evidence>
<protein>
    <submittedName>
        <fullName evidence="2">Uncharacterized protein</fullName>
    </submittedName>
</protein>